<evidence type="ECO:0000313" key="1">
    <source>
        <dbReference type="EMBL" id="PIO99441.1"/>
    </source>
</evidence>
<reference evidence="1 2" key="1">
    <citation type="submission" date="2017-08" db="EMBL/GenBank/DDBJ databases">
        <title>Pleomorphomonas carboxidotrophicus sp. nov., a new mesophilic hydrogenogenic carboxidotroph.</title>
        <authorList>
            <person name="Esquivel-Elizondo S."/>
            <person name="Krajmalnik-Brown R."/>
            <person name="Maldonado J."/>
        </authorList>
    </citation>
    <scope>NUCLEOTIDE SEQUENCE [LARGE SCALE GENOMIC DNA]</scope>
    <source>
        <strain evidence="1 2">SVCO-16</strain>
    </source>
</reference>
<evidence type="ECO:0000313" key="2">
    <source>
        <dbReference type="Proteomes" id="UP000231070"/>
    </source>
</evidence>
<keyword evidence="2" id="KW-1185">Reference proteome</keyword>
<comment type="caution">
    <text evidence="1">The sequence shown here is derived from an EMBL/GenBank/DDBJ whole genome shotgun (WGS) entry which is preliminary data.</text>
</comment>
<accession>A0A2G9WXJ8</accession>
<gene>
    <name evidence="1" type="ORF">CJ014_08985</name>
</gene>
<protein>
    <submittedName>
        <fullName evidence="1">Uncharacterized protein</fullName>
    </submittedName>
</protein>
<dbReference type="Proteomes" id="UP000231070">
    <property type="component" value="Unassembled WGS sequence"/>
</dbReference>
<proteinExistence type="predicted"/>
<sequence length="94" mass="10388">MMHLASTASSTIAKSWHSRREVAFYVDAVPPRQKCNLIANCSTVGPQSHEEAGPTAARPIAIEMRELFKLIIVETSPCFADCSNRRNGEGRSRQ</sequence>
<organism evidence="1 2">
    <name type="scientific">Pleomorphomonas carboxyditropha</name>
    <dbReference type="NCBI Taxonomy" id="2023338"/>
    <lineage>
        <taxon>Bacteria</taxon>
        <taxon>Pseudomonadati</taxon>
        <taxon>Pseudomonadota</taxon>
        <taxon>Alphaproteobacteria</taxon>
        <taxon>Hyphomicrobiales</taxon>
        <taxon>Pleomorphomonadaceae</taxon>
        <taxon>Pleomorphomonas</taxon>
    </lineage>
</organism>
<dbReference type="AlphaFoldDB" id="A0A2G9WXJ8"/>
<dbReference type="EMBL" id="NQVN01000004">
    <property type="protein sequence ID" value="PIO99441.1"/>
    <property type="molecule type" value="Genomic_DNA"/>
</dbReference>
<name>A0A2G9WXJ8_9HYPH</name>